<keyword evidence="1" id="KW-0175">Coiled coil</keyword>
<sequence length="64" mass="7491">MKRADQIIADGEAQSKKFSDHAHDKLAFQVGWLKTNVVELCFELDHMEKQIKQLQVELTYEQTK</sequence>
<evidence type="ECO:0000313" key="2">
    <source>
        <dbReference type="EMBL" id="CAB4121073.1"/>
    </source>
</evidence>
<organism evidence="2">
    <name type="scientific">uncultured Caudovirales phage</name>
    <dbReference type="NCBI Taxonomy" id="2100421"/>
    <lineage>
        <taxon>Viruses</taxon>
        <taxon>Duplodnaviria</taxon>
        <taxon>Heunggongvirae</taxon>
        <taxon>Uroviricota</taxon>
        <taxon>Caudoviricetes</taxon>
        <taxon>Peduoviridae</taxon>
        <taxon>Maltschvirus</taxon>
        <taxon>Maltschvirus maltsch</taxon>
    </lineage>
</organism>
<accession>A0A6J5KI60</accession>
<protein>
    <submittedName>
        <fullName evidence="2">Uncharacterized protein</fullName>
    </submittedName>
</protein>
<feature type="coiled-coil region" evidence="1">
    <location>
        <begin position="37"/>
        <end position="64"/>
    </location>
</feature>
<reference evidence="2" key="1">
    <citation type="submission" date="2020-04" db="EMBL/GenBank/DDBJ databases">
        <authorList>
            <person name="Chiriac C."/>
            <person name="Salcher M."/>
            <person name="Ghai R."/>
            <person name="Kavagutti S V."/>
        </authorList>
    </citation>
    <scope>NUCLEOTIDE SEQUENCE</scope>
</reference>
<dbReference type="EMBL" id="LR796142">
    <property type="protein sequence ID" value="CAB4121073.1"/>
    <property type="molecule type" value="Genomic_DNA"/>
</dbReference>
<name>A0A6J5KI60_9CAUD</name>
<gene>
    <name evidence="2" type="ORF">UFOVP10_23</name>
</gene>
<evidence type="ECO:0000256" key="1">
    <source>
        <dbReference type="SAM" id="Coils"/>
    </source>
</evidence>
<proteinExistence type="predicted"/>